<name>A0ABM3QSL7_SPIOL</name>
<dbReference type="GeneID" id="110806098"/>
<reference evidence="5" key="2">
    <citation type="submission" date="2025-08" db="UniProtKB">
        <authorList>
            <consortium name="RefSeq"/>
        </authorList>
    </citation>
    <scope>IDENTIFICATION</scope>
    <source>
        <tissue evidence="5">Leaf</tissue>
    </source>
</reference>
<feature type="compositionally biased region" description="Low complexity" evidence="1">
    <location>
        <begin position="96"/>
        <end position="111"/>
    </location>
</feature>
<evidence type="ECO:0000313" key="4">
    <source>
        <dbReference type="Proteomes" id="UP000813463"/>
    </source>
</evidence>
<keyword evidence="4" id="KW-1185">Reference proteome</keyword>
<evidence type="ECO:0000313" key="5">
    <source>
        <dbReference type="RefSeq" id="XP_056686355.1"/>
    </source>
</evidence>
<feature type="compositionally biased region" description="Polar residues" evidence="1">
    <location>
        <begin position="317"/>
        <end position="330"/>
    </location>
</feature>
<dbReference type="InterPro" id="IPR025486">
    <property type="entry name" value="DUF4378"/>
</dbReference>
<feature type="domain" description="DUF3741" evidence="2">
    <location>
        <begin position="226"/>
        <end position="260"/>
    </location>
</feature>
<dbReference type="Pfam" id="PF14309">
    <property type="entry name" value="DUF4378"/>
    <property type="match status" value="1"/>
</dbReference>
<feature type="domain" description="DUF4378" evidence="3">
    <location>
        <begin position="646"/>
        <end position="807"/>
    </location>
</feature>
<evidence type="ECO:0000259" key="2">
    <source>
        <dbReference type="Pfam" id="PF12552"/>
    </source>
</evidence>
<protein>
    <submittedName>
        <fullName evidence="5">Uncharacterized protein isoform X1</fullName>
    </submittedName>
</protein>
<evidence type="ECO:0000256" key="1">
    <source>
        <dbReference type="SAM" id="MobiDB-lite"/>
    </source>
</evidence>
<proteinExistence type="predicted"/>
<dbReference type="RefSeq" id="XP_056686355.1">
    <property type="nucleotide sequence ID" value="XM_056830377.1"/>
</dbReference>
<dbReference type="InterPro" id="IPR044257">
    <property type="entry name" value="TRM32-like"/>
</dbReference>
<dbReference type="PANTHER" id="PTHR47071">
    <property type="entry name" value="PROTEIN TRM32"/>
    <property type="match status" value="1"/>
</dbReference>
<dbReference type="Proteomes" id="UP000813463">
    <property type="component" value="Chromosome 5"/>
</dbReference>
<dbReference type="PANTHER" id="PTHR47071:SF9">
    <property type="entry name" value="TRM32-LIKE PROTEIN (DUF3741)"/>
    <property type="match status" value="1"/>
</dbReference>
<dbReference type="InterPro" id="IPR022212">
    <property type="entry name" value="DUF3741"/>
</dbReference>
<sequence length="810" mass="92719">MGKLTQARQINNIHATDDKTSTNFKLAHMFHVLDYHRWHYVKKVLSNKKHYEERHASGSDPKAIANENDQCYSKEVIENSQFEAHNTSWSLFGKNSSFHSSPRSESSPSTPFKQPKSSRALRISKMIIKEVTKRKGRHRRSSTCPTGSELEGTTLANQHMDIIGEEIGLETKQDIIPSQNITESNGKCDLCSSMKIECRLGGNTQPEKQVDKPLVYYELPFKGKIDTSASFHHSKEFLDALCVLGMNKEFSLNVLDDPGSSLRNGLLTKQLQATRSIKRKFLEKLGTFPINESSGIKDFSFSGSYKRRDKSDMVENKPQQNLNNTNTNSGQIVGRRFKDLRQKIKHLIKENRKERRRIAMDAILHKVPYGHKVYEQSMKESPCVSICDSDSSNKERKSHKKRSSSLDESLDKYCQLFEATSVGIGKEEKINTPEISRLRVVNENSSKRVFGRMFSSPDFHDTSDDYEDGNMSFTLPSRRTMSFSERKGDDDLSINIATITQFNQSKEPIFNDLDDYVEISNVEGFSLVDIHEENTKADHDGTYIETTNAHGVAICDDNGRIIVTPCPSITSVESHQQMDSNENKEILLEDSELAQQEDFFMDSPWGSYIKVDENGENIVEDEEKRLMHFIPPNHHHIRVSDYEIEEFKYVRNILELSGYLGTQLLGTWYSSDQPVDPCVFVELESCSLLDLDCSNFKDDKQSSHLLLFDMINEVLLSIYERSVSYWSSPLSSCSRKHPMPKGHYVLEEVWSGINWYMCCSKPDFDPSLDNITTRDLAKYDGWMNLQFDAECVGLEVEDLIFEDLLNEFMP</sequence>
<accession>A0ABM3QSL7</accession>
<dbReference type="Pfam" id="PF12552">
    <property type="entry name" value="DUF3741"/>
    <property type="match status" value="1"/>
</dbReference>
<gene>
    <name evidence="5" type="primary">LOC110806098</name>
</gene>
<feature type="region of interest" description="Disordered" evidence="1">
    <location>
        <begin position="132"/>
        <end position="151"/>
    </location>
</feature>
<feature type="region of interest" description="Disordered" evidence="1">
    <location>
        <begin position="309"/>
        <end position="330"/>
    </location>
</feature>
<organism evidence="4 5">
    <name type="scientific">Spinacia oleracea</name>
    <name type="common">Spinach</name>
    <dbReference type="NCBI Taxonomy" id="3562"/>
    <lineage>
        <taxon>Eukaryota</taxon>
        <taxon>Viridiplantae</taxon>
        <taxon>Streptophyta</taxon>
        <taxon>Embryophyta</taxon>
        <taxon>Tracheophyta</taxon>
        <taxon>Spermatophyta</taxon>
        <taxon>Magnoliopsida</taxon>
        <taxon>eudicotyledons</taxon>
        <taxon>Gunneridae</taxon>
        <taxon>Pentapetalae</taxon>
        <taxon>Caryophyllales</taxon>
        <taxon>Chenopodiaceae</taxon>
        <taxon>Chenopodioideae</taxon>
        <taxon>Anserineae</taxon>
        <taxon>Spinacia</taxon>
    </lineage>
</organism>
<feature type="region of interest" description="Disordered" evidence="1">
    <location>
        <begin position="95"/>
        <end position="118"/>
    </location>
</feature>
<evidence type="ECO:0000259" key="3">
    <source>
        <dbReference type="Pfam" id="PF14309"/>
    </source>
</evidence>
<reference evidence="4" key="1">
    <citation type="journal article" date="2021" name="Nat. Commun.">
        <title>Genomic analyses provide insights into spinach domestication and the genetic basis of agronomic traits.</title>
        <authorList>
            <person name="Cai X."/>
            <person name="Sun X."/>
            <person name="Xu C."/>
            <person name="Sun H."/>
            <person name="Wang X."/>
            <person name="Ge C."/>
            <person name="Zhang Z."/>
            <person name="Wang Q."/>
            <person name="Fei Z."/>
            <person name="Jiao C."/>
            <person name="Wang Q."/>
        </authorList>
    </citation>
    <scope>NUCLEOTIDE SEQUENCE [LARGE SCALE GENOMIC DNA]</scope>
    <source>
        <strain evidence="4">cv. Varoflay</strain>
    </source>
</reference>